<evidence type="ECO:0000256" key="7">
    <source>
        <dbReference type="SAM" id="Phobius"/>
    </source>
</evidence>
<feature type="transmembrane region" description="Helical" evidence="7">
    <location>
        <begin position="145"/>
        <end position="166"/>
    </location>
</feature>
<feature type="transmembrane region" description="Helical" evidence="7">
    <location>
        <begin position="480"/>
        <end position="504"/>
    </location>
</feature>
<reference evidence="10" key="1">
    <citation type="journal article" date="2019" name="Int. J. Syst. Evol. Microbiol.">
        <title>The Global Catalogue of Microorganisms (GCM) 10K type strain sequencing project: providing services to taxonomists for standard genome sequencing and annotation.</title>
        <authorList>
            <consortium name="The Broad Institute Genomics Platform"/>
            <consortium name="The Broad Institute Genome Sequencing Center for Infectious Disease"/>
            <person name="Wu L."/>
            <person name="Ma J."/>
        </authorList>
    </citation>
    <scope>NUCLEOTIDE SEQUENCE [LARGE SCALE GENOMIC DNA]</scope>
    <source>
        <strain evidence="10">KCTC 52366</strain>
    </source>
</reference>
<feature type="domain" description="RCK C-terminal" evidence="8">
    <location>
        <begin position="307"/>
        <end position="391"/>
    </location>
</feature>
<dbReference type="Gene3D" id="3.30.70.1450">
    <property type="entry name" value="Regulator of K+ conductance, C-terminal domain"/>
    <property type="match status" value="2"/>
</dbReference>
<keyword evidence="2" id="KW-0813">Transport</keyword>
<evidence type="ECO:0000259" key="8">
    <source>
        <dbReference type="PROSITE" id="PS51202"/>
    </source>
</evidence>
<name>A0ABV7GYN5_9RHOB</name>
<dbReference type="EMBL" id="JBHRTB010000010">
    <property type="protein sequence ID" value="MFC3145381.1"/>
    <property type="molecule type" value="Genomic_DNA"/>
</dbReference>
<organism evidence="9 10">
    <name type="scientific">Psychromarinibacter halotolerans</name>
    <dbReference type="NCBI Taxonomy" id="1775175"/>
    <lineage>
        <taxon>Bacteria</taxon>
        <taxon>Pseudomonadati</taxon>
        <taxon>Pseudomonadota</taxon>
        <taxon>Alphaproteobacteria</taxon>
        <taxon>Rhodobacterales</taxon>
        <taxon>Paracoccaceae</taxon>
        <taxon>Psychromarinibacter</taxon>
    </lineage>
</organism>
<dbReference type="InterPro" id="IPR006037">
    <property type="entry name" value="RCK_C"/>
</dbReference>
<feature type="transmembrane region" description="Helical" evidence="7">
    <location>
        <begin position="65"/>
        <end position="89"/>
    </location>
</feature>
<evidence type="ECO:0000256" key="5">
    <source>
        <dbReference type="ARBA" id="ARBA00022989"/>
    </source>
</evidence>
<protein>
    <submittedName>
        <fullName evidence="9">SLC13 family permease</fullName>
    </submittedName>
</protein>
<dbReference type="Pfam" id="PF03600">
    <property type="entry name" value="CitMHS"/>
    <property type="match status" value="1"/>
</dbReference>
<sequence length="601" mass="63194">MFDLIAGHEAVIALGLLVLLFAAFVAEIYPPEVTATAGAAVFIAIGFVPAAEVSAAFSNGAPLTIAAMFVISGALVRTGLLDALAQMIVSRAEDRPIQTLALFFSATMLASAFVNNTPVVLILIPVVIKLAQARQSPSTKYLIPLSYAAILGGTCTLIGTSTNLLVDGVAQDAGMQGFGIFEIAPVGLVTAAAGMGFMLVFGRFLLPARDDTGRIDERSEGWPFLTEVTVAEESPYEDVPLSEVAPLNRPGIRVTGLRRGGRIRRGDLSDEVLQVGDTLIVVSHVAEVLTLHETKGLRVGMRRNAPNQARRADDTKMVRVEAIVTPARAAVGARLSELGLGSRYGIRLLGVHRPHHVAGADLNSVRLRAADRLLMEGPPESFDQLAQQGDVVAITRTSGRGYRRRQAPLALLALILVVALSAIGMADILIAALLAVAALLVLRCIDNDEAWDSIDAGILVLIFAMLIVGKGLELTGAVELVVGAIAPLLDTLPPWLVLAVVYATASVMTETVTNNAVAVVLTPVVIALAGQLGFDPRALVMTVMMGASASFATPIGYQTNTLVYGAGNYRFADFLRVGVPMNIVTGIAAVLAISAFFPLSQ</sequence>
<feature type="transmembrane region" description="Helical" evidence="7">
    <location>
        <begin position="409"/>
        <end position="438"/>
    </location>
</feature>
<comment type="subcellular location">
    <subcellularLocation>
        <location evidence="1">Membrane</location>
        <topology evidence="1">Multi-pass membrane protein</topology>
    </subcellularLocation>
</comment>
<keyword evidence="6 7" id="KW-0472">Membrane</keyword>
<evidence type="ECO:0000256" key="2">
    <source>
        <dbReference type="ARBA" id="ARBA00022448"/>
    </source>
</evidence>
<dbReference type="PROSITE" id="PS51202">
    <property type="entry name" value="RCK_C"/>
    <property type="match status" value="2"/>
</dbReference>
<dbReference type="InterPro" id="IPR051679">
    <property type="entry name" value="DASS-Related_Transporters"/>
</dbReference>
<dbReference type="InterPro" id="IPR036721">
    <property type="entry name" value="RCK_C_sf"/>
</dbReference>
<dbReference type="SUPFAM" id="SSF116726">
    <property type="entry name" value="TrkA C-terminal domain-like"/>
    <property type="match status" value="2"/>
</dbReference>
<evidence type="ECO:0000256" key="4">
    <source>
        <dbReference type="ARBA" id="ARBA00022737"/>
    </source>
</evidence>
<evidence type="ECO:0000256" key="1">
    <source>
        <dbReference type="ARBA" id="ARBA00004141"/>
    </source>
</evidence>
<dbReference type="RefSeq" id="WP_275632341.1">
    <property type="nucleotide sequence ID" value="NZ_JARGYD010000003.1"/>
</dbReference>
<keyword evidence="4" id="KW-0677">Repeat</keyword>
<dbReference type="PANTHER" id="PTHR43652:SF2">
    <property type="entry name" value="BASIC AMINO ACID ANTIPORTER YFCC-RELATED"/>
    <property type="match status" value="1"/>
</dbReference>
<feature type="domain" description="RCK C-terminal" evidence="8">
    <location>
        <begin position="212"/>
        <end position="297"/>
    </location>
</feature>
<evidence type="ECO:0000313" key="10">
    <source>
        <dbReference type="Proteomes" id="UP001595632"/>
    </source>
</evidence>
<accession>A0ABV7GYN5</accession>
<feature type="transmembrane region" description="Helical" evidence="7">
    <location>
        <begin position="186"/>
        <end position="206"/>
    </location>
</feature>
<evidence type="ECO:0000313" key="9">
    <source>
        <dbReference type="EMBL" id="MFC3145381.1"/>
    </source>
</evidence>
<feature type="transmembrane region" description="Helical" evidence="7">
    <location>
        <begin position="577"/>
        <end position="599"/>
    </location>
</feature>
<comment type="caution">
    <text evidence="9">The sequence shown here is derived from an EMBL/GenBank/DDBJ whole genome shotgun (WGS) entry which is preliminary data.</text>
</comment>
<keyword evidence="10" id="KW-1185">Reference proteome</keyword>
<feature type="transmembrane region" description="Helical" evidence="7">
    <location>
        <begin position="36"/>
        <end position="58"/>
    </location>
</feature>
<feature type="transmembrane region" description="Helical" evidence="7">
    <location>
        <begin position="539"/>
        <end position="557"/>
    </location>
</feature>
<dbReference type="PROSITE" id="PS01271">
    <property type="entry name" value="NA_SULFATE"/>
    <property type="match status" value="1"/>
</dbReference>
<dbReference type="InterPro" id="IPR004680">
    <property type="entry name" value="Cit_transptr-like_dom"/>
</dbReference>
<proteinExistence type="predicted"/>
<evidence type="ECO:0000256" key="6">
    <source>
        <dbReference type="ARBA" id="ARBA00023136"/>
    </source>
</evidence>
<feature type="transmembrane region" description="Helical" evidence="7">
    <location>
        <begin position="516"/>
        <end position="534"/>
    </location>
</feature>
<gene>
    <name evidence="9" type="ORF">ACFOGP_21860</name>
</gene>
<keyword evidence="5 7" id="KW-1133">Transmembrane helix</keyword>
<dbReference type="Pfam" id="PF02080">
    <property type="entry name" value="TrkA_C"/>
    <property type="match status" value="2"/>
</dbReference>
<dbReference type="Proteomes" id="UP001595632">
    <property type="component" value="Unassembled WGS sequence"/>
</dbReference>
<evidence type="ECO:0000256" key="3">
    <source>
        <dbReference type="ARBA" id="ARBA00022692"/>
    </source>
</evidence>
<feature type="transmembrane region" description="Helical" evidence="7">
    <location>
        <begin position="101"/>
        <end position="124"/>
    </location>
</feature>
<dbReference type="PANTHER" id="PTHR43652">
    <property type="entry name" value="BASIC AMINO ACID ANTIPORTER YFCC-RELATED"/>
    <property type="match status" value="1"/>
</dbReference>
<dbReference type="InterPro" id="IPR031312">
    <property type="entry name" value="Na/sul_symport_CS"/>
</dbReference>
<keyword evidence="3 7" id="KW-0812">Transmembrane</keyword>
<feature type="transmembrane region" description="Helical" evidence="7">
    <location>
        <begin position="450"/>
        <end position="468"/>
    </location>
</feature>